<evidence type="ECO:0000259" key="1">
    <source>
        <dbReference type="Pfam" id="PF07726"/>
    </source>
</evidence>
<feature type="domain" description="ChlI/MoxR AAA lid" evidence="2">
    <location>
        <begin position="231"/>
        <end position="302"/>
    </location>
</feature>
<dbReference type="STRING" id="318464.IO99_08925"/>
<accession>A0A084JCB0</accession>
<dbReference type="SUPFAM" id="SSF52540">
    <property type="entry name" value="P-loop containing nucleoside triphosphate hydrolases"/>
    <property type="match status" value="1"/>
</dbReference>
<dbReference type="AlphaFoldDB" id="A0A084JCB0"/>
<keyword evidence="4" id="KW-1185">Reference proteome</keyword>
<dbReference type="GO" id="GO:0016887">
    <property type="term" value="F:ATP hydrolysis activity"/>
    <property type="evidence" value="ECO:0007669"/>
    <property type="project" value="InterPro"/>
</dbReference>
<dbReference type="InterPro" id="IPR027417">
    <property type="entry name" value="P-loop_NTPase"/>
</dbReference>
<dbReference type="EMBL" id="JPMD01000020">
    <property type="protein sequence ID" value="KEZ86594.1"/>
    <property type="molecule type" value="Genomic_DNA"/>
</dbReference>
<dbReference type="Pfam" id="PF17863">
    <property type="entry name" value="AAA_lid_2"/>
    <property type="match status" value="1"/>
</dbReference>
<dbReference type="eggNOG" id="COG0714">
    <property type="taxonomic scope" value="Bacteria"/>
</dbReference>
<evidence type="ECO:0000313" key="3">
    <source>
        <dbReference type="EMBL" id="KEZ86594.1"/>
    </source>
</evidence>
<dbReference type="PANTHER" id="PTHR42759:SF5">
    <property type="entry name" value="METHANOL DEHYDROGENASE REGULATOR"/>
    <property type="match status" value="1"/>
</dbReference>
<evidence type="ECO:0000259" key="2">
    <source>
        <dbReference type="Pfam" id="PF17863"/>
    </source>
</evidence>
<dbReference type="Pfam" id="PF07726">
    <property type="entry name" value="AAA_3"/>
    <property type="match status" value="1"/>
</dbReference>
<proteinExistence type="predicted"/>
<dbReference type="InterPro" id="IPR011703">
    <property type="entry name" value="ATPase_AAA-3"/>
</dbReference>
<dbReference type="Proteomes" id="UP000028542">
    <property type="component" value="Unassembled WGS sequence"/>
</dbReference>
<gene>
    <name evidence="3" type="ORF">IO99_08925</name>
</gene>
<dbReference type="PIRSF" id="PIRSF002849">
    <property type="entry name" value="AAA_ATPase_chaperone_MoxR_prd"/>
    <property type="match status" value="1"/>
</dbReference>
<dbReference type="Gene3D" id="3.40.50.300">
    <property type="entry name" value="P-loop containing nucleotide triphosphate hydrolases"/>
    <property type="match status" value="1"/>
</dbReference>
<sequence>MKNNVELIENIVTNIEKVIVGKQKEIYDIMKGMISGGHILIEDVPGVGKTTLIKAIKESLSLTYSRIQFTPDLLPSDITGISIYNAGTGKFTFNKGPIFSNIVLADEINRTSPKTQSALLEVMEEMQVSEGGITYEVEKPFFIMATENPIEYEGTFSLPEAQLDRFMIKVHLGYPSKMDEAYILNLYRQENPLDKLMPVASKEDIINIQKQVKEIKVNDEINKYIVNIIDATRNHKEIVLGGSTRASLALLRVAQATALIKNRNYVIPEDVKENVKLVLSHRIILTNGSIARGIKAENVLEEILNVVIAPKVRVYVED</sequence>
<feature type="domain" description="ATPase AAA-3" evidence="1">
    <location>
        <begin position="38"/>
        <end position="168"/>
    </location>
</feature>
<dbReference type="GO" id="GO:0005524">
    <property type="term" value="F:ATP binding"/>
    <property type="evidence" value="ECO:0007669"/>
    <property type="project" value="InterPro"/>
</dbReference>
<dbReference type="InterPro" id="IPR050764">
    <property type="entry name" value="CbbQ/NirQ/NorQ/GpvN"/>
</dbReference>
<protein>
    <submittedName>
        <fullName evidence="3">Magnesium chelatase</fullName>
    </submittedName>
</protein>
<comment type="caution">
    <text evidence="3">The sequence shown here is derived from an EMBL/GenBank/DDBJ whole genome shotgun (WGS) entry which is preliminary data.</text>
</comment>
<dbReference type="Gene3D" id="1.10.8.80">
    <property type="entry name" value="Magnesium chelatase subunit I, C-Terminal domain"/>
    <property type="match status" value="1"/>
</dbReference>
<evidence type="ECO:0000313" key="4">
    <source>
        <dbReference type="Proteomes" id="UP000028542"/>
    </source>
</evidence>
<name>A0A084JCB0_9CLOT</name>
<dbReference type="PANTHER" id="PTHR42759">
    <property type="entry name" value="MOXR FAMILY PROTEIN"/>
    <property type="match status" value="1"/>
</dbReference>
<organism evidence="3 4">
    <name type="scientific">Clostridium sulfidigenes</name>
    <dbReference type="NCBI Taxonomy" id="318464"/>
    <lineage>
        <taxon>Bacteria</taxon>
        <taxon>Bacillati</taxon>
        <taxon>Bacillota</taxon>
        <taxon>Clostridia</taxon>
        <taxon>Eubacteriales</taxon>
        <taxon>Clostridiaceae</taxon>
        <taxon>Clostridium</taxon>
    </lineage>
</organism>
<reference evidence="3 4" key="1">
    <citation type="submission" date="2014-07" db="EMBL/GenBank/DDBJ databases">
        <title>Draft genome of Clostridium sulfidigenes 113A isolated from sediments associated with methane hydrate from Krishna Godavari basin.</title>
        <authorList>
            <person name="Honkalas V.S."/>
            <person name="Dabir A.P."/>
            <person name="Arora P."/>
            <person name="Dhakephalkar P.K."/>
        </authorList>
    </citation>
    <scope>NUCLEOTIDE SEQUENCE [LARGE SCALE GENOMIC DNA]</scope>
    <source>
        <strain evidence="3 4">113A</strain>
    </source>
</reference>
<dbReference type="InterPro" id="IPR041628">
    <property type="entry name" value="ChlI/MoxR_AAA_lid"/>
</dbReference>
<dbReference type="RefSeq" id="WP_035132421.1">
    <property type="nucleotide sequence ID" value="NZ_JBQHQR010000005.1"/>
</dbReference>